<keyword evidence="1" id="KW-0472">Membrane</keyword>
<feature type="domain" description="Nucleotide-diphospho-sugar transferase" evidence="2">
    <location>
        <begin position="106"/>
        <end position="307"/>
    </location>
</feature>
<dbReference type="KEGG" id="cam:101489908"/>
<dbReference type="eggNOG" id="ENOG502S0VP">
    <property type="taxonomic scope" value="Eukaryota"/>
</dbReference>
<accession>A0A1S3EG58</accession>
<sequence length="333" mass="38343">MRRMRTLGLRNFVHLLPLTAFLIVLICFFRFNNLGQVINERKGGRKFSLSYQDPSEKQELIQVLRRATMPDRTVILTMVDESHASPGSMLEILLQSFKSGQGTKRFLNHLVIIAMDPQAFEYCKLLHPHCIHPSTFEPYFTIKRHSIITLEHNVLTWRRNNVLIEVLELGYNIIFTDADVLWLKSPLANFNPTYELSISCNFSSGGEREDSLREGGIFFMKANAIALEFLKHWKLSRILYPNPNAEESLCETIKQNVEITEAYGFRVHGVDANHFGGLCQLNKDMLEKVYTIHANCCDGLSSKVHDLRIVLDDWIHFNASEKMALRWPQKCTG</sequence>
<organism evidence="3 4">
    <name type="scientific">Cicer arietinum</name>
    <name type="common">Chickpea</name>
    <name type="synonym">Garbanzo</name>
    <dbReference type="NCBI Taxonomy" id="3827"/>
    <lineage>
        <taxon>Eukaryota</taxon>
        <taxon>Viridiplantae</taxon>
        <taxon>Streptophyta</taxon>
        <taxon>Embryophyta</taxon>
        <taxon>Tracheophyta</taxon>
        <taxon>Spermatophyta</taxon>
        <taxon>Magnoliopsida</taxon>
        <taxon>eudicotyledons</taxon>
        <taxon>Gunneridae</taxon>
        <taxon>Pentapetalae</taxon>
        <taxon>rosids</taxon>
        <taxon>fabids</taxon>
        <taxon>Fabales</taxon>
        <taxon>Fabaceae</taxon>
        <taxon>Papilionoideae</taxon>
        <taxon>50 kb inversion clade</taxon>
        <taxon>NPAAA clade</taxon>
        <taxon>Hologalegina</taxon>
        <taxon>IRL clade</taxon>
        <taxon>Cicereae</taxon>
        <taxon>Cicer</taxon>
    </lineage>
</organism>
<keyword evidence="1" id="KW-1133">Transmembrane helix</keyword>
<dbReference type="PaxDb" id="3827-XP_004513198.1"/>
<keyword evidence="1" id="KW-0812">Transmembrane</keyword>
<dbReference type="Proteomes" id="UP000087171">
    <property type="component" value="Unplaced"/>
</dbReference>
<dbReference type="AlphaFoldDB" id="A0A1S3EG58"/>
<evidence type="ECO:0000313" key="3">
    <source>
        <dbReference type="Proteomes" id="UP000087171"/>
    </source>
</evidence>
<feature type="transmembrane region" description="Helical" evidence="1">
    <location>
        <begin position="12"/>
        <end position="31"/>
    </location>
</feature>
<dbReference type="PANTHER" id="PTHR46038:SF37">
    <property type="entry name" value="GLYCOSYLTRANSFERASE"/>
    <property type="match status" value="1"/>
</dbReference>
<dbReference type="Pfam" id="PF03407">
    <property type="entry name" value="Nucleotid_trans"/>
    <property type="match status" value="1"/>
</dbReference>
<protein>
    <submittedName>
        <fullName evidence="4">Uncharacterized protein At4g15970-like</fullName>
    </submittedName>
</protein>
<evidence type="ECO:0000259" key="2">
    <source>
        <dbReference type="Pfam" id="PF03407"/>
    </source>
</evidence>
<evidence type="ECO:0000313" key="4">
    <source>
        <dbReference type="RefSeq" id="XP_012574825.1"/>
    </source>
</evidence>
<dbReference type="InterPro" id="IPR005069">
    <property type="entry name" value="Nucl-diP-sugar_transferase"/>
</dbReference>
<dbReference type="STRING" id="3827.A0A1S3EG58"/>
<keyword evidence="3" id="KW-1185">Reference proteome</keyword>
<dbReference type="InterPro" id="IPR044821">
    <property type="entry name" value="At1g28695/At4g15970-like"/>
</dbReference>
<name>A0A1S3EG58_CICAR</name>
<dbReference type="RefSeq" id="XP_012574825.1">
    <property type="nucleotide sequence ID" value="XM_012719371.2"/>
</dbReference>
<reference evidence="4" key="1">
    <citation type="submission" date="2025-08" db="UniProtKB">
        <authorList>
            <consortium name="RefSeq"/>
        </authorList>
    </citation>
    <scope>IDENTIFICATION</scope>
    <source>
        <tissue evidence="4">Etiolated seedlings</tissue>
    </source>
</reference>
<gene>
    <name evidence="4" type="primary">LOC101489908</name>
</gene>
<dbReference type="PANTHER" id="PTHR46038">
    <property type="entry name" value="EXPRESSED PROTEIN-RELATED"/>
    <property type="match status" value="1"/>
</dbReference>
<evidence type="ECO:0000256" key="1">
    <source>
        <dbReference type="SAM" id="Phobius"/>
    </source>
</evidence>
<proteinExistence type="predicted"/>
<dbReference type="OrthoDB" id="540503at2759"/>
<dbReference type="GeneID" id="101489908"/>